<evidence type="ECO:0000256" key="3">
    <source>
        <dbReference type="SAM" id="MobiDB-lite"/>
    </source>
</evidence>
<dbReference type="CDD" id="cd00063">
    <property type="entry name" value="FN3"/>
    <property type="match status" value="3"/>
</dbReference>
<keyword evidence="4" id="KW-0812">Transmembrane</keyword>
<feature type="domain" description="Ig-like" evidence="5">
    <location>
        <begin position="3269"/>
        <end position="3370"/>
    </location>
</feature>
<accession>A0A1X7V0E6</accession>
<dbReference type="InterPro" id="IPR013151">
    <property type="entry name" value="Immunoglobulin_dom"/>
</dbReference>
<evidence type="ECO:0000256" key="2">
    <source>
        <dbReference type="ARBA" id="ARBA00023157"/>
    </source>
</evidence>
<feature type="domain" description="Ig-like" evidence="5">
    <location>
        <begin position="2778"/>
        <end position="2883"/>
    </location>
</feature>
<feature type="domain" description="Fibronectin type-III" evidence="6">
    <location>
        <begin position="329"/>
        <end position="427"/>
    </location>
</feature>
<dbReference type="OrthoDB" id="5950997at2759"/>
<feature type="transmembrane region" description="Helical" evidence="4">
    <location>
        <begin position="713"/>
        <end position="739"/>
    </location>
</feature>
<feature type="compositionally biased region" description="Polar residues" evidence="3">
    <location>
        <begin position="3732"/>
        <end position="3741"/>
    </location>
</feature>
<dbReference type="InterPro" id="IPR013783">
    <property type="entry name" value="Ig-like_fold"/>
</dbReference>
<dbReference type="Gene3D" id="2.60.40.10">
    <property type="entry name" value="Immunoglobulins"/>
    <property type="match status" value="17"/>
</dbReference>
<feature type="region of interest" description="Disordered" evidence="3">
    <location>
        <begin position="3732"/>
        <end position="3755"/>
    </location>
</feature>
<keyword evidence="4" id="KW-1133">Transmembrane helix</keyword>
<feature type="domain" description="Ig-like" evidence="5">
    <location>
        <begin position="2658"/>
        <end position="2762"/>
    </location>
</feature>
<feature type="domain" description="Ig-like" evidence="5">
    <location>
        <begin position="1321"/>
        <end position="1416"/>
    </location>
</feature>
<dbReference type="SMART" id="SM00408">
    <property type="entry name" value="IGc2"/>
    <property type="match status" value="9"/>
</dbReference>
<name>A0A1X7V0E6_AMPQE</name>
<feature type="domain" description="Ig-like" evidence="5">
    <location>
        <begin position="1440"/>
        <end position="1539"/>
    </location>
</feature>
<feature type="domain" description="Fibronectin type-III" evidence="6">
    <location>
        <begin position="1118"/>
        <end position="1202"/>
    </location>
</feature>
<feature type="domain" description="Ig-like" evidence="5">
    <location>
        <begin position="1658"/>
        <end position="1760"/>
    </location>
</feature>
<feature type="compositionally biased region" description="Acidic residues" evidence="3">
    <location>
        <begin position="3742"/>
        <end position="3755"/>
    </location>
</feature>
<reference evidence="7" key="1">
    <citation type="submission" date="2017-05" db="UniProtKB">
        <authorList>
            <consortium name="EnsemblMetazoa"/>
        </authorList>
    </citation>
    <scope>IDENTIFICATION</scope>
</reference>
<dbReference type="Pfam" id="PF00041">
    <property type="entry name" value="fn3"/>
    <property type="match status" value="3"/>
</dbReference>
<dbReference type="PANTHER" id="PTHR44170">
    <property type="entry name" value="PROTEIN SIDEKICK"/>
    <property type="match status" value="1"/>
</dbReference>
<feature type="domain" description="Ig-like" evidence="5">
    <location>
        <begin position="2562"/>
        <end position="2656"/>
    </location>
</feature>
<feature type="domain" description="Ig-like" evidence="5">
    <location>
        <begin position="1200"/>
        <end position="1315"/>
    </location>
</feature>
<feature type="domain" description="Fibronectin type-III" evidence="6">
    <location>
        <begin position="3485"/>
        <end position="3585"/>
    </location>
</feature>
<feature type="domain" description="Ig-like" evidence="5">
    <location>
        <begin position="1550"/>
        <end position="1640"/>
    </location>
</feature>
<feature type="domain" description="Ig-like" evidence="5">
    <location>
        <begin position="3"/>
        <end position="94"/>
    </location>
</feature>
<feature type="domain" description="Ig-like" evidence="5">
    <location>
        <begin position="122"/>
        <end position="226"/>
    </location>
</feature>
<feature type="domain" description="Ig-like" evidence="5">
    <location>
        <begin position="2425"/>
        <end position="2526"/>
    </location>
</feature>
<dbReference type="PROSITE" id="PS50853">
    <property type="entry name" value="FN3"/>
    <property type="match status" value="5"/>
</dbReference>
<dbReference type="SUPFAM" id="SSF48726">
    <property type="entry name" value="Immunoglobulin"/>
    <property type="match status" value="11"/>
</dbReference>
<dbReference type="InterPro" id="IPR036179">
    <property type="entry name" value="Ig-like_dom_sf"/>
</dbReference>
<dbReference type="InterPro" id="IPR036116">
    <property type="entry name" value="FN3_sf"/>
</dbReference>
<organism evidence="7">
    <name type="scientific">Amphimedon queenslandica</name>
    <name type="common">Sponge</name>
    <dbReference type="NCBI Taxonomy" id="400682"/>
    <lineage>
        <taxon>Eukaryota</taxon>
        <taxon>Metazoa</taxon>
        <taxon>Porifera</taxon>
        <taxon>Demospongiae</taxon>
        <taxon>Heteroscleromorpha</taxon>
        <taxon>Haplosclerida</taxon>
        <taxon>Niphatidae</taxon>
        <taxon>Amphimedon</taxon>
    </lineage>
</organism>
<dbReference type="InParanoid" id="A0A1X7V0E6"/>
<evidence type="ECO:0000256" key="4">
    <source>
        <dbReference type="SAM" id="Phobius"/>
    </source>
</evidence>
<feature type="domain" description="Fibronectin type-III" evidence="6">
    <location>
        <begin position="542"/>
        <end position="637"/>
    </location>
</feature>
<protein>
    <submittedName>
        <fullName evidence="7">Uncharacterized protein</fullName>
    </submittedName>
</protein>
<feature type="domain" description="Ig-like" evidence="5">
    <location>
        <begin position="2900"/>
        <end position="3015"/>
    </location>
</feature>
<feature type="domain" description="Ig-like" evidence="5">
    <location>
        <begin position="2325"/>
        <end position="2407"/>
    </location>
</feature>
<dbReference type="Pfam" id="PF00047">
    <property type="entry name" value="ig"/>
    <property type="match status" value="4"/>
</dbReference>
<dbReference type="CDD" id="cd00096">
    <property type="entry name" value="Ig"/>
    <property type="match status" value="3"/>
</dbReference>
<feature type="domain" description="Ig-like" evidence="5">
    <location>
        <begin position="2102"/>
        <end position="2207"/>
    </location>
</feature>
<dbReference type="PANTHER" id="PTHR44170:SF6">
    <property type="entry name" value="CONTACTIN"/>
    <property type="match status" value="1"/>
</dbReference>
<feature type="domain" description="Ig-like" evidence="5">
    <location>
        <begin position="2212"/>
        <end position="2312"/>
    </location>
</feature>
<feature type="domain" description="Ig-like" evidence="5">
    <location>
        <begin position="3022"/>
        <end position="3110"/>
    </location>
</feature>
<feature type="domain" description="Ig-like" evidence="5">
    <location>
        <begin position="1985"/>
        <end position="2097"/>
    </location>
</feature>
<dbReference type="GO" id="GO:0098609">
    <property type="term" value="P:cell-cell adhesion"/>
    <property type="evidence" value="ECO:0007669"/>
    <property type="project" value="TreeGrafter"/>
</dbReference>
<evidence type="ECO:0000256" key="1">
    <source>
        <dbReference type="ARBA" id="ARBA00022737"/>
    </source>
</evidence>
<keyword evidence="4" id="KW-0472">Membrane</keyword>
<dbReference type="InterPro" id="IPR007110">
    <property type="entry name" value="Ig-like_dom"/>
</dbReference>
<sequence length="3755" mass="404007">PPPSVSIVADPPTGPIYESTSYLLTCTATVNTTIVDTPVTASVVWTDPSGNVIPTNEARRQVIPPTGNSLVSMLLFQPIDTGHNNDGGTYTCQMIINSGNSLIASSQPTDAILPVTVESLPPMAVDFSSVGSVEVGQSLTITCTITTVERLVVTPLITLIKMNDTDMEMLSNLNRPYSITTDDIGPVINYTLILDPVRFEDAGMYTCMAEFNVTGFNNTNDPSTATYDYQEASDVFTLNTSCTIPPFAAASVTTIPGTTSANISFIIPKTSYANENYSISYTGQLFQATKTVSLTRMSSSFVDKPIMIMLTGLEEDNVYQFTVNSSNCLGYPMNCINTTFLPLSITITWTAPVLIDQNGAPVGYNLTCMNTNSVSVNGLSPTQTSTNTMFTITDVMPFTGYTCSLSFINVIGEGPSTQCTLKTAQDRPIDTPQNFTSIPNKTAVTFTWTKPATPNGIIINYSLNVINQDVLTMHNYTILVSVNQTTVTQLVDGFSPYQNYTASVSASTIIGAGPVATTGGRTLPDIPSSPHLVVSPVVINSLTVAYTVPVLNETTINITWSPPSHPNGEITGFIIRIATDAITSERYSSFMIDKALYALIYGGLKPGVPYYVSVVAANQVGERKSETAIVFTKTDSSVTVSLSNVQAMRIGDTIVLSWDPVTLEEAKGFFVYSIRLTPDDGSTSSTLRQTNTRTISVAYDTTSVNITDTEPQLAYTVSISVLLLSDVGLIEGPAVIVVFPSNITGTTTTSSTDSTLSISVISATVSVLIIFALVMIIVSIICVIIYKKKWNKYNISKTDDIDITPNAGYGMIKNPTTGNEDGVYERMGDDQVYEQLDEPNLLVARESAADTSSTTYENTATSVAIATGVRLFLGEENVTTANFSMIAAGLFHDRDIDQVDNHIGTGSFPDGQNDGLWCQSFLNQNMIGTWYYPDGTTVPPNGLADGNNNPYPLFANNTAIGQIGLLRNGGIASVQGLYSCVIPNEEGIDQTLYVAAYGNDNFLKTDELPMIDGSGPSFQLFSSVDADPPVFSLSFNVTNRSPTIVTCSVDNGNQFNASDNDLIRTVTPVNNDVQVQVSVIFRMRVSGLYKCSVTTNRIIITPLASTNMTIRNVTVTGSPSNLTYNRNSLLSVTLGWSPSAVISATPQYHVFVNNSNGIIMNDNTTNTELSLSLPPDDEYNIRLVATGEDLPSEMITVILPQVVSIDVQGPVMIPLDHSSSFSLTCTLTLAPEVNDAMLKMYWASPDLIPFNSTTDGGIVLNTLEPTMISVNDSVVYALTLNFSSLQASQVGEYVCGASLNDGNDTVSVMSNYSVSVQVPTPMVIASFNTTGCIFESNDIQLLCTVTITPLDVNHTVDINWFGPNGLITMNDTKYSISTGEINSMTTESSLTFTASLSDNGTDYYCTASVGPANNVNGFELIIPSDTAISTSTTVMVEIVPLPTALIDDSSIPVTGGSFQLVCTGTAPANVSSIASVSVQWLLNGTVFTNDTLEGVTVTNSGSMATLSFSSLNASTHERDDYTCKATLSIPDVPTTKTASATNNLLTLTDPLVSIYPSQPVFAGQVYSLNCTVSVKVGSLNITWLDNNGNDLVEESGIGLYLVTISETVQRYDLIFNSLDYSDIGVYTCKACVTVERGQVTFNRNGSANTTVDIIIPVPLVSISPDNESPFIHGTVRTVSCSVVFTPPLPTRSNPNVSFTVFKDNKQVPLVNSSRVIAVQTGTTGALTFQPLNFSDAGNYTCTATARDSANNPLILPSSASDEYIATVQVPTPSVIVEYNATGHLVDGELAEGQFLDIMCIADISQYIDTSVSVTMSWRRKNTVLTNGSDFTISPPVMTNNQYTGVLRINSLRDELDNGASYKCSVSVTPNTPFIIAGNDKSSAVTLTVARFDINHVDIIVPPNFVENLTSVRWTYDLEASQDVTSINNDATLVPVFRNGNIFTSVLTLDPVKTTDARQYYCQATILVFGTVDRTNKELTVQISPPSVSIVADPPTGPIYESTSYLLTCTATVNTTIVNTPVTASVVWTDPSGNVIPTNESRHQVIPPTGISLVSMLLFQPIDTGLNNDGGTYTCQMIINSGNSLIASSQASTTHTVTVESLPPMTVNFSSVGSVEFGQSLTITCTITTVKRLVVTPMVTVIKMNDTDMEILSNLNRPYSITTDDTGSVTNYTLILDPVRFEDAGMYTCMAEFNVTGFNNTNDPNTATYDYQEAMSISPDDNSPFIRGTVRTVSCSVVFTSPLPTNPNVSFTVFKDDIQLSFVNSSRVIAVQTGTTGALTFQPLNFSDAGNYTCTATARDDANNPLIIPSSASDEYIATVQAIPVPNITFTTTTGRSLGESLTLNCTVDVLDDLYNINVTSSIVRNGELITSTTRPGDTTAMIMIHSIRSSDAGDYQCIVNITQSDIDYEFNGMETAQVILTLPTPSAIVEYNATGHLVDGELAEGQFLDIMCIADISQYIDTSVSVTMSWRRNNTVLTNGSDFTISPPVMTNNQYTGVLRINSLRDEVDNGASYNCSVSVTPNTLSIIAGNDNSSAVTLTVARFDINHVDISINIPSVPVSGDVFNLSCVIVVPPNFVENFTSVRWTYDLEASQDVTSENNDATLVPVVRNGNIFTSVLTLDPVKTTDARQYYCQATILVFGIVDRTNRDLTVQISPPNVSIVADPPTGPIYESTGYILTCTATVNTTIVDTLVTGSVVWTDPSGNVIPTNEARRQVIPPTGNSLVSMLLFLPIDTGLNNDGGTYTCQMIINSGYAYSMIVSSQPTDTTLAVTVESLPPMTVNFSSVGSVGVGQSLTITCTITTVERLVVTPMVTFTKINDTDMEMLSNLHRPYSITTDDTGSVTNYTLILDPVRFEDAGMYTCMAEFNVTGFNNTNDPSTATYDYQEASDAFNLTVTFPPVLVTISKEHDDTLYAGTPFFIKCDIMLNPLVTIPVTVTNQWTRDVTNVPMGSSDATITESLNMINTLHYNATLMFYPLDNADDSGVYACNIEVTAPNSYTYLRNTSASTNTSITVLATPVPVVEIVYMGMAEPGEEYMLNCTVTIVDRLIVSPVITWTKRSANNVISVPPDFMIVSNVMSSLYLNFSSLNTSDAGLYTCEASINVSQISIVARSNGTSNLPLEIPIPSVDVSRSKKNYFFAGSNLILTCDISVDPNVDTPFTVNVTWNMTDQPIMSSGDFATNPNSMRLADTNRVNISSVMMRSGFNEYRSTLNFTTLSSIEDSGTYTCIVTIVPDPAYEYVMTSDTNYMNVTLTVTNPLIGGFSTSPNSFLGLEASCPDSDPYDNFILTCTATKPTIVIPNLVIAWTHNGTIETGTVTTTAENMTTTVTNTLSFSASRPSDSGTYRCTASITIPDSTDIATSEESTVAIRSQSLPVAATNVMATPGNTALNATTAAISFIIPNIAYTPEAYSVKYTGMTFQTTEQTSMIRMSSDDITATNQEFTIMLTGLEEDNTYTYTVDSTNCLGTTSTVQMSFSTLPTLPMASPMNCSNITFFLSNVTLTWTAPPLIDQNGGPVGYNLTCMNTNGVSVNGLIPTRSSTDTMFTITDVMPFTAYDTTSVNIIDTEPQLAYTVSISVLLLSDVGLIEGPAIHTSLTMPPTNTSSADDDSVPIAAVIVPTSLIMIFFLVVLLVCIVIVVWYKKKSKKFDINKANELSVAPNAGYGLVAIANTSATQNNEGMYERIDEYLYEPIDDKVVQQKEEDTPIVGDSVDNIPIANCPAYATSPITAQISSPNQGETNEEQDADVYEIMP</sequence>
<dbReference type="InterPro" id="IPR003961">
    <property type="entry name" value="FN3_dom"/>
</dbReference>
<dbReference type="InterPro" id="IPR003599">
    <property type="entry name" value="Ig_sub"/>
</dbReference>
<dbReference type="GO" id="GO:0016020">
    <property type="term" value="C:membrane"/>
    <property type="evidence" value="ECO:0007669"/>
    <property type="project" value="UniProtKB-SubCell"/>
</dbReference>
<dbReference type="SMART" id="SM00409">
    <property type="entry name" value="IG"/>
    <property type="match status" value="20"/>
</dbReference>
<feature type="domain" description="Ig-like" evidence="5">
    <location>
        <begin position="3128"/>
        <end position="3256"/>
    </location>
</feature>
<dbReference type="InterPro" id="IPR003598">
    <property type="entry name" value="Ig_sub2"/>
</dbReference>
<dbReference type="EnsemblMetazoa" id="Aqu2.1.33705_001">
    <property type="protein sequence ID" value="Aqu2.1.33705_001"/>
    <property type="gene ID" value="Aqu2.1.33705"/>
</dbReference>
<evidence type="ECO:0000259" key="6">
    <source>
        <dbReference type="PROSITE" id="PS50853"/>
    </source>
</evidence>
<keyword evidence="1" id="KW-0677">Repeat</keyword>
<evidence type="ECO:0000259" key="5">
    <source>
        <dbReference type="PROSITE" id="PS50835"/>
    </source>
</evidence>
<proteinExistence type="predicted"/>
<feature type="domain" description="Fibronectin type-III" evidence="6">
    <location>
        <begin position="428"/>
        <end position="526"/>
    </location>
</feature>
<feature type="transmembrane region" description="Helical" evidence="4">
    <location>
        <begin position="760"/>
        <end position="786"/>
    </location>
</feature>
<feature type="domain" description="Ig-like" evidence="5">
    <location>
        <begin position="1910"/>
        <end position="1979"/>
    </location>
</feature>
<feature type="domain" description="Ig-like" evidence="5">
    <location>
        <begin position="1772"/>
        <end position="1887"/>
    </location>
</feature>
<dbReference type="PROSITE" id="PS50835">
    <property type="entry name" value="IG_LIKE"/>
    <property type="match status" value="21"/>
</dbReference>
<evidence type="ECO:0000313" key="7">
    <source>
        <dbReference type="EnsemblMetazoa" id="Aqu2.1.33705_001"/>
    </source>
</evidence>
<dbReference type="SUPFAM" id="SSF49265">
    <property type="entry name" value="Fibronectin type III"/>
    <property type="match status" value="3"/>
</dbReference>
<dbReference type="SMART" id="SM00060">
    <property type="entry name" value="FN3"/>
    <property type="match status" value="8"/>
</dbReference>
<feature type="transmembrane region" description="Helical" evidence="4">
    <location>
        <begin position="3615"/>
        <end position="3643"/>
    </location>
</feature>
<keyword evidence="2" id="KW-1015">Disulfide bond</keyword>